<dbReference type="Proteomes" id="UP000032141">
    <property type="component" value="Chromosome C7"/>
</dbReference>
<keyword evidence="3" id="KW-1185">Reference proteome</keyword>
<dbReference type="eggNOG" id="KOG4155">
    <property type="taxonomic scope" value="Eukaryota"/>
</dbReference>
<reference evidence="2" key="2">
    <citation type="submission" date="2015-03" db="UniProtKB">
        <authorList>
            <consortium name="EnsemblPlants"/>
        </authorList>
    </citation>
    <scope>IDENTIFICATION</scope>
</reference>
<feature type="region of interest" description="Disordered" evidence="1">
    <location>
        <begin position="18"/>
        <end position="45"/>
    </location>
</feature>
<dbReference type="STRING" id="109376.A0A0D3D6K2"/>
<organism evidence="2 3">
    <name type="scientific">Brassica oleracea var. oleracea</name>
    <dbReference type="NCBI Taxonomy" id="109376"/>
    <lineage>
        <taxon>Eukaryota</taxon>
        <taxon>Viridiplantae</taxon>
        <taxon>Streptophyta</taxon>
        <taxon>Embryophyta</taxon>
        <taxon>Tracheophyta</taxon>
        <taxon>Spermatophyta</taxon>
        <taxon>Magnoliopsida</taxon>
        <taxon>eudicotyledons</taxon>
        <taxon>Gunneridae</taxon>
        <taxon>Pentapetalae</taxon>
        <taxon>rosids</taxon>
        <taxon>malvids</taxon>
        <taxon>Brassicales</taxon>
        <taxon>Brassicaceae</taxon>
        <taxon>Brassiceae</taxon>
        <taxon>Brassica</taxon>
    </lineage>
</organism>
<evidence type="ECO:0000313" key="2">
    <source>
        <dbReference type="EnsemblPlants" id="Bo7g050270.1"/>
    </source>
</evidence>
<dbReference type="AlphaFoldDB" id="A0A0D3D6K2"/>
<proteinExistence type="predicted"/>
<dbReference type="HOGENOM" id="CLU_1962653_0_0_1"/>
<accession>A0A0D3D6K2</accession>
<dbReference type="EnsemblPlants" id="Bo7g050270.1">
    <property type="protein sequence ID" value="Bo7g050270.1"/>
    <property type="gene ID" value="Bo7g050270"/>
</dbReference>
<evidence type="ECO:0000256" key="1">
    <source>
        <dbReference type="SAM" id="MobiDB-lite"/>
    </source>
</evidence>
<protein>
    <submittedName>
        <fullName evidence="2">Uncharacterized protein</fullName>
    </submittedName>
</protein>
<dbReference type="Gramene" id="Bo7g050270.1">
    <property type="protein sequence ID" value="Bo7g050270.1"/>
    <property type="gene ID" value="Bo7g050270"/>
</dbReference>
<evidence type="ECO:0000313" key="3">
    <source>
        <dbReference type="Proteomes" id="UP000032141"/>
    </source>
</evidence>
<reference evidence="2 3" key="1">
    <citation type="journal article" date="2014" name="Genome Biol.">
        <title>Transcriptome and methylome profiling reveals relics of genome dominance in the mesopolyploid Brassica oleracea.</title>
        <authorList>
            <person name="Parkin I.A."/>
            <person name="Koh C."/>
            <person name="Tang H."/>
            <person name="Robinson S.J."/>
            <person name="Kagale S."/>
            <person name="Clarke W.E."/>
            <person name="Town C.D."/>
            <person name="Nixon J."/>
            <person name="Krishnakumar V."/>
            <person name="Bidwell S.L."/>
            <person name="Denoeud F."/>
            <person name="Belcram H."/>
            <person name="Links M.G."/>
            <person name="Just J."/>
            <person name="Clarke C."/>
            <person name="Bender T."/>
            <person name="Huebert T."/>
            <person name="Mason A.S."/>
            <person name="Pires J.C."/>
            <person name="Barker G."/>
            <person name="Moore J."/>
            <person name="Walley P.G."/>
            <person name="Manoli S."/>
            <person name="Batley J."/>
            <person name="Edwards D."/>
            <person name="Nelson M.N."/>
            <person name="Wang X."/>
            <person name="Paterson A.H."/>
            <person name="King G."/>
            <person name="Bancroft I."/>
            <person name="Chalhoub B."/>
            <person name="Sharpe A.G."/>
        </authorList>
    </citation>
    <scope>NUCLEOTIDE SEQUENCE</scope>
    <source>
        <strain evidence="2 3">cv. TO1000</strain>
    </source>
</reference>
<sequence>MRVMSWLDSSRRRRVQKSLKHLDSDDSATSSSLSEVTGSSSLHSSLSLQTLPSVPSLQKIPSDAHAITVSHSVTSSFKLRERSLPVTCLAVNGGYLFAVSGHEIKIEQVGTSAHVPSGAGTKMLPVPP</sequence>
<name>A0A0D3D6K2_BRAOL</name>
<feature type="compositionally biased region" description="Low complexity" evidence="1">
    <location>
        <begin position="27"/>
        <end position="45"/>
    </location>
</feature>